<protein>
    <submittedName>
        <fullName evidence="2">Uncharacterized protein</fullName>
    </submittedName>
</protein>
<evidence type="ECO:0000313" key="3">
    <source>
        <dbReference type="Proteomes" id="UP000002534"/>
    </source>
</evidence>
<evidence type="ECO:0000256" key="1">
    <source>
        <dbReference type="SAM" id="Phobius"/>
    </source>
</evidence>
<keyword evidence="1" id="KW-0812">Transmembrane</keyword>
<keyword evidence="3" id="KW-1185">Reference proteome</keyword>
<proteinExistence type="predicted"/>
<feature type="transmembrane region" description="Helical" evidence="1">
    <location>
        <begin position="89"/>
        <end position="117"/>
    </location>
</feature>
<gene>
    <name evidence="2" type="ordered locus">Pcar_2289</name>
</gene>
<dbReference type="RefSeq" id="WP_011342046.1">
    <property type="nucleotide sequence ID" value="NC_007498.2"/>
</dbReference>
<dbReference type="eggNOG" id="ENOG5033BMQ">
    <property type="taxonomic scope" value="Bacteria"/>
</dbReference>
<feature type="transmembrane region" description="Helical" evidence="1">
    <location>
        <begin position="53"/>
        <end position="77"/>
    </location>
</feature>
<reference evidence="3" key="1">
    <citation type="submission" date="2005-10" db="EMBL/GenBank/DDBJ databases">
        <title>Complete sequence of Pelobacter carbinolicus DSM 2380.</title>
        <authorList>
            <person name="Copeland A."/>
            <person name="Lucas S."/>
            <person name="Lapidus A."/>
            <person name="Barry K."/>
            <person name="Detter J.C."/>
            <person name="Glavina T."/>
            <person name="Hammon N."/>
            <person name="Israni S."/>
            <person name="Pitluck S."/>
            <person name="Chertkov O."/>
            <person name="Schmutz J."/>
            <person name="Larimer F."/>
            <person name="Land M."/>
            <person name="Kyrpides N."/>
            <person name="Ivanova N."/>
            <person name="Richardson P."/>
        </authorList>
    </citation>
    <scope>NUCLEOTIDE SEQUENCE [LARGE SCALE GENOMIC DNA]</scope>
    <source>
        <strain evidence="3">DSM 2380 / NBRC 103641 / GraBd1</strain>
    </source>
</reference>
<dbReference type="KEGG" id="pca:Pcar_2289"/>
<dbReference type="Proteomes" id="UP000002534">
    <property type="component" value="Chromosome"/>
</dbReference>
<accession>Q3A279</accession>
<dbReference type="STRING" id="338963.Pcar_2289"/>
<dbReference type="AlphaFoldDB" id="Q3A279"/>
<sequence>MNQDEQHLDLLSVFHYVVGGLTALFSCVFLMHVAMGVAMLCGAFDGDDAPPRFMAWMFILLPSIVVLAGWTLAGFIVATGRKLKKRTSYTFCLVVAGIECIVMPFGTVLGVFTLVVLSRESVKALFSRHQTGVLNSDTLS</sequence>
<organism evidence="2 3">
    <name type="scientific">Syntrophotalea carbinolica (strain DSM 2380 / NBRC 103641 / GraBd1)</name>
    <name type="common">Pelobacter carbinolicus</name>
    <dbReference type="NCBI Taxonomy" id="338963"/>
    <lineage>
        <taxon>Bacteria</taxon>
        <taxon>Pseudomonadati</taxon>
        <taxon>Thermodesulfobacteriota</taxon>
        <taxon>Desulfuromonadia</taxon>
        <taxon>Desulfuromonadales</taxon>
        <taxon>Syntrophotaleaceae</taxon>
        <taxon>Syntrophotalea</taxon>
    </lineage>
</organism>
<keyword evidence="1" id="KW-0472">Membrane</keyword>
<feature type="transmembrane region" description="Helical" evidence="1">
    <location>
        <begin position="12"/>
        <end position="33"/>
    </location>
</feature>
<keyword evidence="1" id="KW-1133">Transmembrane helix</keyword>
<name>Q3A279_SYNC1</name>
<reference evidence="2 3" key="2">
    <citation type="journal article" date="2012" name="BMC Genomics">
        <title>The genome of Pelobacter carbinolicus reveals surprising metabolic capabilities and physiological features.</title>
        <authorList>
            <person name="Aklujkar M."/>
            <person name="Haveman S.A."/>
            <person name="Didonato R.Jr."/>
            <person name="Chertkov O."/>
            <person name="Han C.S."/>
            <person name="Land M.L."/>
            <person name="Brown P."/>
            <person name="Lovley D.R."/>
        </authorList>
    </citation>
    <scope>NUCLEOTIDE SEQUENCE [LARGE SCALE GENOMIC DNA]</scope>
    <source>
        <strain evidence="3">DSM 2380 / NBRC 103641 / GraBd1</strain>
    </source>
</reference>
<evidence type="ECO:0000313" key="2">
    <source>
        <dbReference type="EMBL" id="ABA89528.1"/>
    </source>
</evidence>
<dbReference type="EMBL" id="CP000142">
    <property type="protein sequence ID" value="ABA89528.1"/>
    <property type="molecule type" value="Genomic_DNA"/>
</dbReference>
<dbReference type="HOGENOM" id="CLU_1712567_0_0_7"/>